<organism evidence="1 2">
    <name type="scientific">Acinetobacter junii</name>
    <dbReference type="NCBI Taxonomy" id="40215"/>
    <lineage>
        <taxon>Bacteria</taxon>
        <taxon>Pseudomonadati</taxon>
        <taxon>Pseudomonadota</taxon>
        <taxon>Gammaproteobacteria</taxon>
        <taxon>Moraxellales</taxon>
        <taxon>Moraxellaceae</taxon>
        <taxon>Acinetobacter</taxon>
    </lineage>
</organism>
<accession>A0ABU8ZD21</accession>
<evidence type="ECO:0000313" key="2">
    <source>
        <dbReference type="Proteomes" id="UP001498501"/>
    </source>
</evidence>
<dbReference type="RefSeq" id="WP_151769323.1">
    <property type="nucleotide sequence ID" value="NZ_BKNJ01000029.1"/>
</dbReference>
<dbReference type="Proteomes" id="UP001498501">
    <property type="component" value="Unassembled WGS sequence"/>
</dbReference>
<keyword evidence="2" id="KW-1185">Reference proteome</keyword>
<comment type="caution">
    <text evidence="1">The sequence shown here is derived from an EMBL/GenBank/DDBJ whole genome shotgun (WGS) entry which is preliminary data.</text>
</comment>
<dbReference type="EMBL" id="JBBMLE010000003">
    <property type="protein sequence ID" value="MEK0251176.1"/>
    <property type="molecule type" value="Genomic_DNA"/>
</dbReference>
<name>A0ABU8ZD21_ACIJU</name>
<proteinExistence type="predicted"/>
<evidence type="ECO:0000313" key="1">
    <source>
        <dbReference type="EMBL" id="MEK0251176.1"/>
    </source>
</evidence>
<reference evidence="1 2" key="1">
    <citation type="submission" date="2024-03" db="EMBL/GenBank/DDBJ databases">
        <title>Cross-transmission of Acinetobacter junii carrying blaOXA-58 in a neonatal intensive care unit.</title>
        <authorList>
            <person name="Bour M."/>
            <person name="Potron A."/>
            <person name="Lecointe D."/>
        </authorList>
    </citation>
    <scope>NUCLEOTIDE SEQUENCE [LARGE SCALE GENOMIC DNA]</scope>
    <source>
        <strain evidence="1 2">21A3096 case 1</strain>
    </source>
</reference>
<sequence length="82" mass="9093">MTTYTEMLDNPQIKTKIESALSGHIVGVYRNAGLNPPIPFLNVDTFVYADPAPQKYANHLREGMKLFAEVLDEINQNGGENA</sequence>
<protein>
    <submittedName>
        <fullName evidence="1">Uncharacterized protein</fullName>
    </submittedName>
</protein>
<gene>
    <name evidence="1" type="ORF">WM018_01335</name>
</gene>